<dbReference type="PANTHER" id="PTHR46468:SF1">
    <property type="entry name" value="SENTRIN-SPECIFIC PROTEASE 8"/>
    <property type="match status" value="1"/>
</dbReference>
<dbReference type="InterPro" id="IPR044613">
    <property type="entry name" value="Nep1/2-like"/>
</dbReference>
<protein>
    <recommendedName>
        <fullName evidence="5">Ubiquitin-like protease family profile domain-containing protein</fullName>
    </recommendedName>
</protein>
<evidence type="ECO:0000256" key="3">
    <source>
        <dbReference type="ARBA" id="ARBA00022801"/>
    </source>
</evidence>
<keyword evidence="7" id="KW-1185">Reference proteome</keyword>
<dbReference type="PANTHER" id="PTHR46468">
    <property type="entry name" value="SENTRIN-SPECIFIC PROTEASE 8"/>
    <property type="match status" value="1"/>
</dbReference>
<keyword evidence="2" id="KW-0645">Protease</keyword>
<dbReference type="Gene3D" id="3.40.395.10">
    <property type="entry name" value="Adenoviral Proteinase, Chain A"/>
    <property type="match status" value="1"/>
</dbReference>
<organism evidence="6 7">
    <name type="scientific">Heterodera trifolii</name>
    <dbReference type="NCBI Taxonomy" id="157864"/>
    <lineage>
        <taxon>Eukaryota</taxon>
        <taxon>Metazoa</taxon>
        <taxon>Ecdysozoa</taxon>
        <taxon>Nematoda</taxon>
        <taxon>Chromadorea</taxon>
        <taxon>Rhabditida</taxon>
        <taxon>Tylenchina</taxon>
        <taxon>Tylenchomorpha</taxon>
        <taxon>Tylenchoidea</taxon>
        <taxon>Heteroderidae</taxon>
        <taxon>Heteroderinae</taxon>
        <taxon>Heterodera</taxon>
    </lineage>
</organism>
<dbReference type="GO" id="GO:0006508">
    <property type="term" value="P:proteolysis"/>
    <property type="evidence" value="ECO:0007669"/>
    <property type="project" value="UniProtKB-KW"/>
</dbReference>
<evidence type="ECO:0000256" key="4">
    <source>
        <dbReference type="ARBA" id="ARBA00022807"/>
    </source>
</evidence>
<dbReference type="InterPro" id="IPR003653">
    <property type="entry name" value="Peptidase_C48_C"/>
</dbReference>
<evidence type="ECO:0000259" key="5">
    <source>
        <dbReference type="PROSITE" id="PS50600"/>
    </source>
</evidence>
<evidence type="ECO:0000313" key="6">
    <source>
        <dbReference type="EMBL" id="KAL3112902.1"/>
    </source>
</evidence>
<dbReference type="GO" id="GO:0008234">
    <property type="term" value="F:cysteine-type peptidase activity"/>
    <property type="evidence" value="ECO:0007669"/>
    <property type="project" value="UniProtKB-KW"/>
</dbReference>
<evidence type="ECO:0000256" key="1">
    <source>
        <dbReference type="ARBA" id="ARBA00005234"/>
    </source>
</evidence>
<sequence length="306" mass="34561">MDELGMDELGMDELSLDELGMDELGMDELGMDELGMDELGMDELSLDELGMDELGAHNSTPSIEFYFVDISLLFMIGADRRLFSYEDFVLFESDAHSLENTNWLTDNVVNFAVSYLFNQSAELNPQFRENVSVIYATLCELIKYTPIEGQQMDALIESIGASPSKWLLFLYNDSTEPNVVLSGSHWSLVLFNPIRKQFILFDPMKAYANSSLDCGLSEVYKFVSKLAIAFGCPPSPQLFVSSLLHPIMRANGDCGVYVVEYARAILNALSRNSDAEFDFSHINSDNISSIRRHWMQIIRERTALEK</sequence>
<dbReference type="InterPro" id="IPR038765">
    <property type="entry name" value="Papain-like_cys_pep_sf"/>
</dbReference>
<dbReference type="Proteomes" id="UP001620626">
    <property type="component" value="Unassembled WGS sequence"/>
</dbReference>
<comment type="caution">
    <text evidence="6">The sequence shown here is derived from an EMBL/GenBank/DDBJ whole genome shotgun (WGS) entry which is preliminary data.</text>
</comment>
<gene>
    <name evidence="6" type="ORF">niasHT_015608</name>
</gene>
<comment type="similarity">
    <text evidence="1">Belongs to the peptidase C48 family.</text>
</comment>
<evidence type="ECO:0000256" key="2">
    <source>
        <dbReference type="ARBA" id="ARBA00022670"/>
    </source>
</evidence>
<keyword evidence="3" id="KW-0378">Hydrolase</keyword>
<feature type="domain" description="Ubiquitin-like protease family profile" evidence="5">
    <location>
        <begin position="88"/>
        <end position="265"/>
    </location>
</feature>
<accession>A0ABD2LDC9</accession>
<reference evidence="6 7" key="1">
    <citation type="submission" date="2024-10" db="EMBL/GenBank/DDBJ databases">
        <authorList>
            <person name="Kim D."/>
        </authorList>
    </citation>
    <scope>NUCLEOTIDE SEQUENCE [LARGE SCALE GENOMIC DNA]</scope>
    <source>
        <strain evidence="6">BH-2024</strain>
    </source>
</reference>
<dbReference type="SUPFAM" id="SSF54001">
    <property type="entry name" value="Cysteine proteinases"/>
    <property type="match status" value="1"/>
</dbReference>
<dbReference type="AlphaFoldDB" id="A0ABD2LDC9"/>
<proteinExistence type="inferred from homology"/>
<name>A0ABD2LDC9_9BILA</name>
<dbReference type="EMBL" id="JBICBT010000461">
    <property type="protein sequence ID" value="KAL3112902.1"/>
    <property type="molecule type" value="Genomic_DNA"/>
</dbReference>
<keyword evidence="4" id="KW-0788">Thiol protease</keyword>
<evidence type="ECO:0000313" key="7">
    <source>
        <dbReference type="Proteomes" id="UP001620626"/>
    </source>
</evidence>
<dbReference type="Pfam" id="PF02902">
    <property type="entry name" value="Peptidase_C48"/>
    <property type="match status" value="1"/>
</dbReference>
<dbReference type="PROSITE" id="PS50600">
    <property type="entry name" value="ULP_PROTEASE"/>
    <property type="match status" value="1"/>
</dbReference>